<dbReference type="AlphaFoldDB" id="A0A4Y2LH95"/>
<proteinExistence type="predicted"/>
<evidence type="ECO:0000313" key="1">
    <source>
        <dbReference type="EMBL" id="GBN14088.1"/>
    </source>
</evidence>
<name>A0A4Y2LH95_ARAVE</name>
<sequence>MGPDHTVTEDCLPFLRNTSRIESSLLTIQHILEQAWIGLHTHQMLPYAAAFLDTAEGHFTRTILQHWTSFKSLSVRHVRPFLLAYHRGCLKSKFFVCTMFVHILNRLFC</sequence>
<comment type="caution">
    <text evidence="1">The sequence shown here is derived from an EMBL/GenBank/DDBJ whole genome shotgun (WGS) entry which is preliminary data.</text>
</comment>
<dbReference type="Proteomes" id="UP000499080">
    <property type="component" value="Unassembled WGS sequence"/>
</dbReference>
<keyword evidence="2" id="KW-1185">Reference proteome</keyword>
<accession>A0A4Y2LH95</accession>
<organism evidence="1 2">
    <name type="scientific">Araneus ventricosus</name>
    <name type="common">Orbweaver spider</name>
    <name type="synonym">Epeira ventricosa</name>
    <dbReference type="NCBI Taxonomy" id="182803"/>
    <lineage>
        <taxon>Eukaryota</taxon>
        <taxon>Metazoa</taxon>
        <taxon>Ecdysozoa</taxon>
        <taxon>Arthropoda</taxon>
        <taxon>Chelicerata</taxon>
        <taxon>Arachnida</taxon>
        <taxon>Araneae</taxon>
        <taxon>Araneomorphae</taxon>
        <taxon>Entelegynae</taxon>
        <taxon>Araneoidea</taxon>
        <taxon>Araneidae</taxon>
        <taxon>Araneus</taxon>
    </lineage>
</organism>
<evidence type="ECO:0000313" key="2">
    <source>
        <dbReference type="Proteomes" id="UP000499080"/>
    </source>
</evidence>
<reference evidence="1 2" key="1">
    <citation type="journal article" date="2019" name="Sci. Rep.">
        <title>Orb-weaving spider Araneus ventricosus genome elucidates the spidroin gene catalogue.</title>
        <authorList>
            <person name="Kono N."/>
            <person name="Nakamura H."/>
            <person name="Ohtoshi R."/>
            <person name="Moran D.A.P."/>
            <person name="Shinohara A."/>
            <person name="Yoshida Y."/>
            <person name="Fujiwara M."/>
            <person name="Mori M."/>
            <person name="Tomita M."/>
            <person name="Arakawa K."/>
        </authorList>
    </citation>
    <scope>NUCLEOTIDE SEQUENCE [LARGE SCALE GENOMIC DNA]</scope>
</reference>
<gene>
    <name evidence="1" type="ORF">AVEN_175248_1</name>
</gene>
<protein>
    <submittedName>
        <fullName evidence="1">Uncharacterized protein</fullName>
    </submittedName>
</protein>
<dbReference type="EMBL" id="BGPR01005863">
    <property type="protein sequence ID" value="GBN14088.1"/>
    <property type="molecule type" value="Genomic_DNA"/>
</dbReference>